<sequence>MEKIRSLPDVMVNSCWLVPTFNEQGTVPALVTVKDKTGFAFAAYFFLSVALETRTIAGEQACAAAALVALEEEAPAEPEALEEAVPLPVAEALAEPDAEADAEVEADADAEADVLGTGEEALGEGDGAAEDGGVVLEDSAADFEGNKALKAALIPQIMSTIASTAAISATQRRRA</sequence>
<dbReference type="Proteomes" id="UP000523863">
    <property type="component" value="Unassembled WGS sequence"/>
</dbReference>
<dbReference type="AlphaFoldDB" id="A0A7W8YC56"/>
<comment type="caution">
    <text evidence="1">The sequence shown here is derived from an EMBL/GenBank/DDBJ whole genome shotgun (WGS) entry which is preliminary data.</text>
</comment>
<evidence type="ECO:0000313" key="2">
    <source>
        <dbReference type="Proteomes" id="UP000523863"/>
    </source>
</evidence>
<evidence type="ECO:0000313" key="1">
    <source>
        <dbReference type="EMBL" id="MBB5598742.1"/>
    </source>
</evidence>
<name>A0A7W8YC56_9MICC</name>
<accession>A0A7W8YC56</accession>
<keyword evidence="2" id="KW-1185">Reference proteome</keyword>
<proteinExistence type="predicted"/>
<protein>
    <submittedName>
        <fullName evidence="1">Uncharacterized protein</fullName>
    </submittedName>
</protein>
<gene>
    <name evidence="1" type="ORF">BKA12_001822</name>
</gene>
<dbReference type="EMBL" id="JACHBL010000001">
    <property type="protein sequence ID" value="MBB5598742.1"/>
    <property type="molecule type" value="Genomic_DNA"/>
</dbReference>
<organism evidence="1 2">
    <name type="scientific">Neomicrococcus lactis</name>
    <dbReference type="NCBI Taxonomy" id="732241"/>
    <lineage>
        <taxon>Bacteria</taxon>
        <taxon>Bacillati</taxon>
        <taxon>Actinomycetota</taxon>
        <taxon>Actinomycetes</taxon>
        <taxon>Micrococcales</taxon>
        <taxon>Micrococcaceae</taxon>
        <taxon>Neomicrococcus</taxon>
    </lineage>
</organism>
<reference evidence="1 2" key="1">
    <citation type="submission" date="2020-08" db="EMBL/GenBank/DDBJ databases">
        <title>Sequencing the genomes of 1000 actinobacteria strains.</title>
        <authorList>
            <person name="Klenk H.-P."/>
        </authorList>
    </citation>
    <scope>NUCLEOTIDE SEQUENCE [LARGE SCALE GENOMIC DNA]</scope>
    <source>
        <strain evidence="1 2">DSM 23694</strain>
    </source>
</reference>